<name>A0ABQ5TI64_9BACI</name>
<evidence type="ECO:0000256" key="3">
    <source>
        <dbReference type="ARBA" id="ARBA00023326"/>
    </source>
</evidence>
<dbReference type="Pfam" id="PF03067">
    <property type="entry name" value="LPMO_10"/>
    <property type="match status" value="1"/>
</dbReference>
<feature type="signal peptide" evidence="5">
    <location>
        <begin position="1"/>
        <end position="33"/>
    </location>
</feature>
<organism evidence="7 8">
    <name type="scientific">Oceanobacillus kimchii</name>
    <dbReference type="NCBI Taxonomy" id="746691"/>
    <lineage>
        <taxon>Bacteria</taxon>
        <taxon>Bacillati</taxon>
        <taxon>Bacillota</taxon>
        <taxon>Bacilli</taxon>
        <taxon>Bacillales</taxon>
        <taxon>Bacillaceae</taxon>
        <taxon>Oceanobacillus</taxon>
    </lineage>
</organism>
<dbReference type="RefSeq" id="WP_017795956.1">
    <property type="nucleotide sequence ID" value="NZ_BSKO01000001.1"/>
</dbReference>
<dbReference type="SMART" id="SM00495">
    <property type="entry name" value="ChtBD3"/>
    <property type="match status" value="1"/>
</dbReference>
<keyword evidence="1 5" id="KW-0732">Signal</keyword>
<dbReference type="Gene3D" id="2.70.50.50">
    <property type="entry name" value="chitin-binding protein cbp21"/>
    <property type="match status" value="1"/>
</dbReference>
<dbReference type="Gene3D" id="2.10.10.20">
    <property type="entry name" value="Carbohydrate-binding module superfamily 5/12"/>
    <property type="match status" value="1"/>
</dbReference>
<evidence type="ECO:0000259" key="6">
    <source>
        <dbReference type="SMART" id="SM00495"/>
    </source>
</evidence>
<dbReference type="InterPro" id="IPR036573">
    <property type="entry name" value="CBM_sf_5/12"/>
</dbReference>
<evidence type="ECO:0000256" key="2">
    <source>
        <dbReference type="ARBA" id="ARBA00022801"/>
    </source>
</evidence>
<keyword evidence="8" id="KW-1185">Reference proteome</keyword>
<evidence type="ECO:0000313" key="7">
    <source>
        <dbReference type="EMBL" id="GLO65269.1"/>
    </source>
</evidence>
<sequence length="285" mass="31850">MKAVFRTKSMKLLGTSIATLAFFTFVAWQTASAHGYIEEPQSRSLLCHEQVNTECGAIQWEPQSLEAPKGFPGPSIPDGQIASAGGAFPELDEQSADRWEKVNLNWGTNTFTWHLTAMHATTKWHYYITKPDWNPNEPLTRDQFELVPFYEIYDGGARPGQTVTHQVTIPERSGYHVILGVWDVDDTANAFYNVIDANFGGESSNPDPDPGNPEEPELPDVPEWNASTVYVGGDQVTYNGKLYQAKWWTRGETPGNSQVWEEVVTSATTSQDAFESITAWNTFAY</sequence>
<dbReference type="InterPro" id="IPR004302">
    <property type="entry name" value="Cellulose/chitin-bd_N"/>
</dbReference>
<feature type="chain" id="PRO_5046770294" description="Chitin-binding type-3 domain-containing protein" evidence="5">
    <location>
        <begin position="34"/>
        <end position="285"/>
    </location>
</feature>
<gene>
    <name evidence="7" type="ORF">MACH08_10530</name>
</gene>
<dbReference type="SUPFAM" id="SSF81296">
    <property type="entry name" value="E set domains"/>
    <property type="match status" value="1"/>
</dbReference>
<feature type="region of interest" description="Disordered" evidence="4">
    <location>
        <begin position="200"/>
        <end position="221"/>
    </location>
</feature>
<protein>
    <recommendedName>
        <fullName evidence="6">Chitin-binding type-3 domain-containing protein</fullName>
    </recommendedName>
</protein>
<evidence type="ECO:0000256" key="4">
    <source>
        <dbReference type="SAM" id="MobiDB-lite"/>
    </source>
</evidence>
<accession>A0ABQ5TI64</accession>
<dbReference type="Proteomes" id="UP001275436">
    <property type="component" value="Unassembled WGS sequence"/>
</dbReference>
<dbReference type="PANTHER" id="PTHR34823">
    <property type="entry name" value="GLCNAC-BINDING PROTEIN A"/>
    <property type="match status" value="1"/>
</dbReference>
<dbReference type="EMBL" id="BSKO01000001">
    <property type="protein sequence ID" value="GLO65269.1"/>
    <property type="molecule type" value="Genomic_DNA"/>
</dbReference>
<dbReference type="CDD" id="cd21177">
    <property type="entry name" value="LPMO_AA10"/>
    <property type="match status" value="1"/>
</dbReference>
<proteinExistence type="predicted"/>
<reference evidence="7 8" key="1">
    <citation type="submission" date="2023-02" db="EMBL/GenBank/DDBJ databases">
        <title>Oceanobacillus kimchii IFOP_LL358 isolated form Alexandrium catenella lab strain.</title>
        <authorList>
            <person name="Gajardo G."/>
            <person name="Ueki S."/>
            <person name="Maruyama F."/>
        </authorList>
    </citation>
    <scope>NUCLEOTIDE SEQUENCE [LARGE SCALE GENOMIC DNA]</scope>
    <source>
        <strain evidence="7 8">IFOP_LL358</strain>
    </source>
</reference>
<dbReference type="PANTHER" id="PTHR34823:SF1">
    <property type="entry name" value="CHITIN-BINDING TYPE-4 DOMAIN-CONTAINING PROTEIN"/>
    <property type="match status" value="1"/>
</dbReference>
<feature type="domain" description="Chitin-binding type-3" evidence="6">
    <location>
        <begin position="221"/>
        <end position="263"/>
    </location>
</feature>
<comment type="caution">
    <text evidence="7">The sequence shown here is derived from an EMBL/GenBank/DDBJ whole genome shotgun (WGS) entry which is preliminary data.</text>
</comment>
<dbReference type="InterPro" id="IPR014756">
    <property type="entry name" value="Ig_E-set"/>
</dbReference>
<keyword evidence="3" id="KW-0624">Polysaccharide degradation</keyword>
<keyword evidence="2" id="KW-0378">Hydrolase</keyword>
<evidence type="ECO:0000256" key="5">
    <source>
        <dbReference type="SAM" id="SignalP"/>
    </source>
</evidence>
<dbReference type="CDD" id="cd12215">
    <property type="entry name" value="ChiC_BD"/>
    <property type="match status" value="1"/>
</dbReference>
<dbReference type="InterPro" id="IPR051024">
    <property type="entry name" value="GlcNAc_Chitin_IntDeg"/>
</dbReference>
<evidence type="ECO:0000256" key="1">
    <source>
        <dbReference type="ARBA" id="ARBA00022729"/>
    </source>
</evidence>
<dbReference type="SUPFAM" id="SSF51055">
    <property type="entry name" value="Carbohydrate binding domain"/>
    <property type="match status" value="1"/>
</dbReference>
<dbReference type="InterPro" id="IPR003610">
    <property type="entry name" value="CBM5/12"/>
</dbReference>
<dbReference type="Pfam" id="PF02839">
    <property type="entry name" value="CBM_5_12"/>
    <property type="match status" value="1"/>
</dbReference>
<keyword evidence="3" id="KW-0119">Carbohydrate metabolism</keyword>
<evidence type="ECO:0000313" key="8">
    <source>
        <dbReference type="Proteomes" id="UP001275436"/>
    </source>
</evidence>